<evidence type="ECO:0008006" key="3">
    <source>
        <dbReference type="Google" id="ProtNLM"/>
    </source>
</evidence>
<evidence type="ECO:0000313" key="1">
    <source>
        <dbReference type="EMBL" id="NYE06888.1"/>
    </source>
</evidence>
<evidence type="ECO:0000313" key="2">
    <source>
        <dbReference type="Proteomes" id="UP000548423"/>
    </source>
</evidence>
<dbReference type="Proteomes" id="UP000548423">
    <property type="component" value="Unassembled WGS sequence"/>
</dbReference>
<name>A0A852TI13_9BACI</name>
<sequence length="219" mass="25805">MIREHTLHILNGQAMFDYFKKTHFLIDEIMVPFNEAMCFGYISDELFTQDFVEKRASVHHVTTEQYTEITLNPLEPLFSKDFTHIELWFDEDMFCQINILTILAWLDKNGHSKPINLHIVGDKFQPIESYTLLATGYYELFKQVMIHKTLPDSINLAPLKKGVELYLSYLQEDSDLITYIKNHENMSEKELVYHLLVNFKKYGLGDVQYLEIIKAQRSL</sequence>
<reference evidence="2" key="2">
    <citation type="submission" date="2020-08" db="EMBL/GenBank/DDBJ databases">
        <title>The Agave Microbiome: Exploring the role of microbial communities in plant adaptations to desert environments.</title>
        <authorList>
            <person name="Partida-Martinez L.P."/>
        </authorList>
    </citation>
    <scope>NUCLEOTIDE SEQUENCE [LARGE SCALE GENOMIC DNA]</scope>
    <source>
        <strain evidence="2">AT2.8</strain>
    </source>
</reference>
<protein>
    <recommendedName>
        <fullName evidence="3">AraC family transcriptional regulator</fullName>
    </recommendedName>
</protein>
<accession>A0A852TI13</accession>
<dbReference type="EMBL" id="JACCBX010000007">
    <property type="protein sequence ID" value="NYE06888.1"/>
    <property type="molecule type" value="Genomic_DNA"/>
</dbReference>
<reference evidence="2" key="1">
    <citation type="submission" date="2020-07" db="EMBL/GenBank/DDBJ databases">
        <authorList>
            <person name="Partida-Martinez L."/>
            <person name="Huntemann M."/>
            <person name="Clum A."/>
            <person name="Wang J."/>
            <person name="Palaniappan K."/>
            <person name="Ritter S."/>
            <person name="Chen I.-M."/>
            <person name="Stamatis D."/>
            <person name="Reddy T."/>
            <person name="O'Malley R."/>
            <person name="Daum C."/>
            <person name="Shapiro N."/>
            <person name="Ivanova N."/>
            <person name="Kyrpides N."/>
            <person name="Woyke T."/>
        </authorList>
    </citation>
    <scope>NUCLEOTIDE SEQUENCE [LARGE SCALE GENOMIC DNA]</scope>
    <source>
        <strain evidence="2">AT2.8</strain>
    </source>
</reference>
<proteinExistence type="predicted"/>
<gene>
    <name evidence="1" type="ORF">F4694_003668</name>
</gene>
<organism evidence="1 2">
    <name type="scientific">Neobacillus niacini</name>
    <dbReference type="NCBI Taxonomy" id="86668"/>
    <lineage>
        <taxon>Bacteria</taxon>
        <taxon>Bacillati</taxon>
        <taxon>Bacillota</taxon>
        <taxon>Bacilli</taxon>
        <taxon>Bacillales</taxon>
        <taxon>Bacillaceae</taxon>
        <taxon>Neobacillus</taxon>
    </lineage>
</organism>
<comment type="caution">
    <text evidence="1">The sequence shown here is derived from an EMBL/GenBank/DDBJ whole genome shotgun (WGS) entry which is preliminary data.</text>
</comment>
<dbReference type="AlphaFoldDB" id="A0A852TI13"/>